<dbReference type="PANTHER" id="PTHR37695:SF1">
    <property type="entry name" value="RECOMBINATION INITIATION DEFECTS 3-RELATED"/>
    <property type="match status" value="1"/>
</dbReference>
<name>A0A5J4ZSD1_9ASTE</name>
<dbReference type="EMBL" id="CM018049">
    <property type="protein sequence ID" value="KAA8520638.1"/>
    <property type="molecule type" value="Genomic_DNA"/>
</dbReference>
<dbReference type="GO" id="GO:0009556">
    <property type="term" value="P:microsporogenesis"/>
    <property type="evidence" value="ECO:0007669"/>
    <property type="project" value="TreeGrafter"/>
</dbReference>
<sequence length="409" mass="46175">MKLKINKACDLSSISVLPPHARRSNTVLTGPESSVFGKSQGSQLRSQPSQQSFSQGVSSQHGMFSQLSQNSFDEILTNDQRFGSQERETSVKKISCLPPIGYTREESQMPISRSSTNLMRKWNSVSVPDHRCQMSEELEHRIGMVETSFNRLGMIVDSVQSDVMQINKGIKEVSMEMEGIRQKLIVNDNSLQLMNKGQEDIKTSIDGCLKSISDQPSQDIYLERLQEIFLALSDLPEKIDACLQKFKFDICKTFTKEMQALACSLKIPNQKHLTPTVLPPKGISYQATPQKMPPLKNPAVHPKVCGQAIVVPNIEMGSWTSVKQEQSTFTCRTSTEHKQKGISLIDLERECRVAIESDEEIDKGFSCLLEEKETAIGNYLMAEAKQETERILRKARRRKRKYCNPIILN</sequence>
<dbReference type="Proteomes" id="UP000325577">
    <property type="component" value="Linkage Group LG6"/>
</dbReference>
<dbReference type="OrthoDB" id="1920658at2759"/>
<protein>
    <recommendedName>
        <fullName evidence="4">Protein PAIR1</fullName>
    </recommendedName>
</protein>
<dbReference type="InterPro" id="IPR034546">
    <property type="entry name" value="PAIR1"/>
</dbReference>
<dbReference type="PANTHER" id="PTHR37695">
    <property type="entry name" value="RECOMBINATION INITIATION DEFECTS 3-RELATED"/>
    <property type="match status" value="1"/>
</dbReference>
<dbReference type="AlphaFoldDB" id="A0A5J4ZSD1"/>
<accession>A0A5J4ZSD1</accession>
<evidence type="ECO:0000313" key="3">
    <source>
        <dbReference type="Proteomes" id="UP000325577"/>
    </source>
</evidence>
<evidence type="ECO:0000256" key="1">
    <source>
        <dbReference type="SAM" id="MobiDB-lite"/>
    </source>
</evidence>
<keyword evidence="3" id="KW-1185">Reference proteome</keyword>
<dbReference type="GO" id="GO:0042138">
    <property type="term" value="P:meiotic DNA double-strand break formation"/>
    <property type="evidence" value="ECO:0007669"/>
    <property type="project" value="TreeGrafter"/>
</dbReference>
<evidence type="ECO:0008006" key="4">
    <source>
        <dbReference type="Google" id="ProtNLM"/>
    </source>
</evidence>
<proteinExistence type="predicted"/>
<dbReference type="GO" id="GO:0070192">
    <property type="term" value="P:chromosome organization involved in meiotic cell cycle"/>
    <property type="evidence" value="ECO:0007669"/>
    <property type="project" value="InterPro"/>
</dbReference>
<gene>
    <name evidence="2" type="ORF">F0562_014894</name>
</gene>
<feature type="compositionally biased region" description="Low complexity" evidence="1">
    <location>
        <begin position="39"/>
        <end position="60"/>
    </location>
</feature>
<dbReference type="GO" id="GO:0005634">
    <property type="term" value="C:nucleus"/>
    <property type="evidence" value="ECO:0007669"/>
    <property type="project" value="TreeGrafter"/>
</dbReference>
<feature type="region of interest" description="Disordered" evidence="1">
    <location>
        <begin position="22"/>
        <end position="60"/>
    </location>
</feature>
<evidence type="ECO:0000313" key="2">
    <source>
        <dbReference type="EMBL" id="KAA8520638.1"/>
    </source>
</evidence>
<dbReference type="GO" id="GO:0009553">
    <property type="term" value="P:embryo sac development"/>
    <property type="evidence" value="ECO:0007669"/>
    <property type="project" value="TreeGrafter"/>
</dbReference>
<organism evidence="2 3">
    <name type="scientific">Nyssa sinensis</name>
    <dbReference type="NCBI Taxonomy" id="561372"/>
    <lineage>
        <taxon>Eukaryota</taxon>
        <taxon>Viridiplantae</taxon>
        <taxon>Streptophyta</taxon>
        <taxon>Embryophyta</taxon>
        <taxon>Tracheophyta</taxon>
        <taxon>Spermatophyta</taxon>
        <taxon>Magnoliopsida</taxon>
        <taxon>eudicotyledons</taxon>
        <taxon>Gunneridae</taxon>
        <taxon>Pentapetalae</taxon>
        <taxon>asterids</taxon>
        <taxon>Cornales</taxon>
        <taxon>Nyssaceae</taxon>
        <taxon>Nyssa</taxon>
    </lineage>
</organism>
<reference evidence="2 3" key="1">
    <citation type="submission" date="2019-09" db="EMBL/GenBank/DDBJ databases">
        <title>A chromosome-level genome assembly of the Chinese tupelo Nyssa sinensis.</title>
        <authorList>
            <person name="Yang X."/>
            <person name="Kang M."/>
            <person name="Yang Y."/>
            <person name="Xiong H."/>
            <person name="Wang M."/>
            <person name="Zhang Z."/>
            <person name="Wang Z."/>
            <person name="Wu H."/>
            <person name="Ma T."/>
            <person name="Liu J."/>
            <person name="Xi Z."/>
        </authorList>
    </citation>
    <scope>NUCLEOTIDE SEQUENCE [LARGE SCALE GENOMIC DNA]</scope>
    <source>
        <strain evidence="2">J267</strain>
        <tissue evidence="2">Leaf</tissue>
    </source>
</reference>